<dbReference type="EMBL" id="NISK01000001">
    <property type="protein sequence ID" value="OWQ99308.1"/>
    <property type="molecule type" value="Genomic_DNA"/>
</dbReference>
<name>A0A246K1K1_9SPHN</name>
<dbReference type="PANTHER" id="PTHR36933">
    <property type="entry name" value="SLL0788 PROTEIN"/>
    <property type="match status" value="1"/>
</dbReference>
<keyword evidence="4" id="KW-1185">Reference proteome</keyword>
<feature type="region of interest" description="Disordered" evidence="1">
    <location>
        <begin position="47"/>
        <end position="66"/>
    </location>
</feature>
<dbReference type="Proteomes" id="UP000197361">
    <property type="component" value="Unassembled WGS sequence"/>
</dbReference>
<organism evidence="3 4">
    <name type="scientific">Sphingopyxis bauzanensis</name>
    <dbReference type="NCBI Taxonomy" id="651663"/>
    <lineage>
        <taxon>Bacteria</taxon>
        <taxon>Pseudomonadati</taxon>
        <taxon>Pseudomonadota</taxon>
        <taxon>Alphaproteobacteria</taxon>
        <taxon>Sphingomonadales</taxon>
        <taxon>Sphingomonadaceae</taxon>
        <taxon>Sphingopyxis</taxon>
    </lineage>
</organism>
<dbReference type="Gene3D" id="1.20.1260.10">
    <property type="match status" value="1"/>
</dbReference>
<accession>A0A246K1K1</accession>
<evidence type="ECO:0000259" key="2">
    <source>
        <dbReference type="Pfam" id="PF03713"/>
    </source>
</evidence>
<dbReference type="AlphaFoldDB" id="A0A246K1K1"/>
<evidence type="ECO:0000313" key="3">
    <source>
        <dbReference type="EMBL" id="OWQ99308.1"/>
    </source>
</evidence>
<reference evidence="3 4" key="1">
    <citation type="journal article" date="2010" name="Int. J. Syst. Evol. Microbiol.">
        <title>Sphingopyxis bauzanensis sp. nov., a psychrophilic bacterium isolated from soil.</title>
        <authorList>
            <person name="Zhang D.C."/>
            <person name="Liu H.C."/>
            <person name="Xin Y.H."/>
            <person name="Zhou Y.G."/>
            <person name="Schinner F."/>
            <person name="Margesin R."/>
        </authorList>
    </citation>
    <scope>NUCLEOTIDE SEQUENCE [LARGE SCALE GENOMIC DNA]</scope>
    <source>
        <strain evidence="3 4">DSM 22271</strain>
    </source>
</reference>
<dbReference type="Pfam" id="PF03713">
    <property type="entry name" value="DUF305"/>
    <property type="match status" value="1"/>
</dbReference>
<gene>
    <name evidence="3" type="ORF">CDQ92_03905</name>
</gene>
<dbReference type="InterPro" id="IPR012347">
    <property type="entry name" value="Ferritin-like"/>
</dbReference>
<dbReference type="InterPro" id="IPR005183">
    <property type="entry name" value="DUF305_CopM-like"/>
</dbReference>
<dbReference type="OrthoDB" id="517560at2"/>
<evidence type="ECO:0000256" key="1">
    <source>
        <dbReference type="SAM" id="MobiDB-lite"/>
    </source>
</evidence>
<feature type="region of interest" description="Disordered" evidence="1">
    <location>
        <begin position="1"/>
        <end position="27"/>
    </location>
</feature>
<sequence>MSEHQAPHATQDETDGGSPPPSAFPGGRVMKTPILLLGLLVAACSSGKPSTDADSAGHGDMQHAAAATSTPAAKAFEAAADRMHKDMAVVLTGDADTDFMRSMIPHHQGAVGMAKVALQYGKDPEVRELARSVIAAQEKEVAVMQSWLERREKAMPQSPPKAN</sequence>
<proteinExistence type="predicted"/>
<evidence type="ECO:0000313" key="4">
    <source>
        <dbReference type="Proteomes" id="UP000197361"/>
    </source>
</evidence>
<comment type="caution">
    <text evidence="3">The sequence shown here is derived from an EMBL/GenBank/DDBJ whole genome shotgun (WGS) entry which is preliminary data.</text>
</comment>
<protein>
    <submittedName>
        <fullName evidence="3">DUF305 domain-containing protein</fullName>
    </submittedName>
</protein>
<dbReference type="PANTHER" id="PTHR36933:SF1">
    <property type="entry name" value="SLL0788 PROTEIN"/>
    <property type="match status" value="1"/>
</dbReference>
<feature type="domain" description="DUF305" evidence="2">
    <location>
        <begin position="96"/>
        <end position="155"/>
    </location>
</feature>